<dbReference type="EMBL" id="VIVK01000001">
    <property type="protein sequence ID" value="TWD81372.1"/>
    <property type="molecule type" value="Genomic_DNA"/>
</dbReference>
<dbReference type="Pfam" id="PF06271">
    <property type="entry name" value="RDD"/>
    <property type="match status" value="1"/>
</dbReference>
<evidence type="ECO:0000256" key="2">
    <source>
        <dbReference type="ARBA" id="ARBA00022692"/>
    </source>
</evidence>
<feature type="transmembrane region" description="Helical" evidence="5">
    <location>
        <begin position="71"/>
        <end position="90"/>
    </location>
</feature>
<keyword evidence="2 5" id="KW-0812">Transmembrane</keyword>
<proteinExistence type="predicted"/>
<dbReference type="InterPro" id="IPR010432">
    <property type="entry name" value="RDD"/>
</dbReference>
<protein>
    <submittedName>
        <fullName evidence="7">RDD family protein</fullName>
    </submittedName>
</protein>
<evidence type="ECO:0000313" key="8">
    <source>
        <dbReference type="Proteomes" id="UP000318380"/>
    </source>
</evidence>
<dbReference type="Proteomes" id="UP000318380">
    <property type="component" value="Unassembled WGS sequence"/>
</dbReference>
<evidence type="ECO:0000256" key="1">
    <source>
        <dbReference type="ARBA" id="ARBA00004141"/>
    </source>
</evidence>
<dbReference type="GO" id="GO:0016020">
    <property type="term" value="C:membrane"/>
    <property type="evidence" value="ECO:0007669"/>
    <property type="project" value="UniProtKB-SubCell"/>
</dbReference>
<keyword evidence="3 5" id="KW-1133">Transmembrane helix</keyword>
<name>A0A561BRH0_9ACTN</name>
<organism evidence="7 8">
    <name type="scientific">Kribbella amoyensis</name>
    <dbReference type="NCBI Taxonomy" id="996641"/>
    <lineage>
        <taxon>Bacteria</taxon>
        <taxon>Bacillati</taxon>
        <taxon>Actinomycetota</taxon>
        <taxon>Actinomycetes</taxon>
        <taxon>Propionibacteriales</taxon>
        <taxon>Kribbellaceae</taxon>
        <taxon>Kribbella</taxon>
    </lineage>
</organism>
<comment type="subcellular location">
    <subcellularLocation>
        <location evidence="1">Membrane</location>
        <topology evidence="1">Multi-pass membrane protein</topology>
    </subcellularLocation>
</comment>
<dbReference type="RefSeq" id="WP_145806167.1">
    <property type="nucleotide sequence ID" value="NZ_VIVK01000001.1"/>
</dbReference>
<gene>
    <name evidence="7" type="ORF">FB561_2485</name>
</gene>
<keyword evidence="4 5" id="KW-0472">Membrane</keyword>
<keyword evidence="8" id="KW-1185">Reference proteome</keyword>
<feature type="transmembrane region" description="Helical" evidence="5">
    <location>
        <begin position="123"/>
        <end position="145"/>
    </location>
</feature>
<evidence type="ECO:0000256" key="5">
    <source>
        <dbReference type="SAM" id="Phobius"/>
    </source>
</evidence>
<accession>A0A561BRH0</accession>
<feature type="domain" description="RDD" evidence="6">
    <location>
        <begin position="32"/>
        <end position="140"/>
    </location>
</feature>
<evidence type="ECO:0000256" key="4">
    <source>
        <dbReference type="ARBA" id="ARBA00023136"/>
    </source>
</evidence>
<evidence type="ECO:0000256" key="3">
    <source>
        <dbReference type="ARBA" id="ARBA00022989"/>
    </source>
</evidence>
<reference evidence="7 8" key="1">
    <citation type="submission" date="2019-06" db="EMBL/GenBank/DDBJ databases">
        <title>Sequencing the genomes of 1000 actinobacteria strains.</title>
        <authorList>
            <person name="Klenk H.-P."/>
        </authorList>
    </citation>
    <scope>NUCLEOTIDE SEQUENCE [LARGE SCALE GENOMIC DNA]</scope>
    <source>
        <strain evidence="7 8">DSM 24683</strain>
    </source>
</reference>
<dbReference type="AlphaFoldDB" id="A0A561BRH0"/>
<evidence type="ECO:0000259" key="6">
    <source>
        <dbReference type="Pfam" id="PF06271"/>
    </source>
</evidence>
<dbReference type="OrthoDB" id="4951023at2"/>
<sequence>MNRYVDPAAVLGPDLAKRVEPLRNGRRYVRPGSWTTAFAWLVDFAVYVVVLFVGIGLLAARDSQSPLGSDVVGLGVIALVLVVPLLYGMFYGNGRALGGLLTGTRLVRLKDGGRLGASAPWAMLVRVLLMPFLLVAILVGSFSGGTGSPPGSLRRSSIDIEASNRLWAAESAP</sequence>
<feature type="transmembrane region" description="Helical" evidence="5">
    <location>
        <begin position="37"/>
        <end position="59"/>
    </location>
</feature>
<comment type="caution">
    <text evidence="7">The sequence shown here is derived from an EMBL/GenBank/DDBJ whole genome shotgun (WGS) entry which is preliminary data.</text>
</comment>
<evidence type="ECO:0000313" key="7">
    <source>
        <dbReference type="EMBL" id="TWD81372.1"/>
    </source>
</evidence>